<proteinExistence type="predicted"/>
<accession>A0A974CXW6</accession>
<gene>
    <name evidence="1" type="ORF">XELAEV_18027541mg</name>
</gene>
<reference evidence="2" key="1">
    <citation type="journal article" date="2016" name="Nature">
        <title>Genome evolution in the allotetraploid frog Xenopus laevis.</title>
        <authorList>
            <person name="Session A.M."/>
            <person name="Uno Y."/>
            <person name="Kwon T."/>
            <person name="Chapman J.A."/>
            <person name="Toyoda A."/>
            <person name="Takahashi S."/>
            <person name="Fukui A."/>
            <person name="Hikosaka A."/>
            <person name="Suzuki A."/>
            <person name="Kondo M."/>
            <person name="van Heeringen S.J."/>
            <person name="Quigley I."/>
            <person name="Heinz S."/>
            <person name="Ogino H."/>
            <person name="Ochi H."/>
            <person name="Hellsten U."/>
            <person name="Lyons J.B."/>
            <person name="Simakov O."/>
            <person name="Putnam N."/>
            <person name="Stites J."/>
            <person name="Kuroki Y."/>
            <person name="Tanaka T."/>
            <person name="Michiue T."/>
            <person name="Watanabe M."/>
            <person name="Bogdanovic O."/>
            <person name="Lister R."/>
            <person name="Georgiou G."/>
            <person name="Paranjpe S.S."/>
            <person name="van Kruijsbergen I."/>
            <person name="Shu S."/>
            <person name="Carlson J."/>
            <person name="Kinoshita T."/>
            <person name="Ohta Y."/>
            <person name="Mawaribuchi S."/>
            <person name="Jenkins J."/>
            <person name="Grimwood J."/>
            <person name="Schmutz J."/>
            <person name="Mitros T."/>
            <person name="Mozaffari S.V."/>
            <person name="Suzuki Y."/>
            <person name="Haramoto Y."/>
            <person name="Yamamoto T.S."/>
            <person name="Takagi C."/>
            <person name="Heald R."/>
            <person name="Miller K."/>
            <person name="Haudenschild C."/>
            <person name="Kitzman J."/>
            <person name="Nakayama T."/>
            <person name="Izutsu Y."/>
            <person name="Robert J."/>
            <person name="Fortriede J."/>
            <person name="Burns K."/>
            <person name="Lotay V."/>
            <person name="Karimi K."/>
            <person name="Yasuoka Y."/>
            <person name="Dichmann D.S."/>
            <person name="Flajnik M.F."/>
            <person name="Houston D.W."/>
            <person name="Shendure J."/>
            <person name="DuPasquier L."/>
            <person name="Vize P.D."/>
            <person name="Zorn A.M."/>
            <person name="Ito M."/>
            <person name="Marcotte E.M."/>
            <person name="Wallingford J.B."/>
            <person name="Ito Y."/>
            <person name="Asashima M."/>
            <person name="Ueno N."/>
            <person name="Matsuda Y."/>
            <person name="Veenstra G.J."/>
            <person name="Fujiyama A."/>
            <person name="Harland R.M."/>
            <person name="Taira M."/>
            <person name="Rokhsar D.S."/>
        </authorList>
    </citation>
    <scope>NUCLEOTIDE SEQUENCE [LARGE SCALE GENOMIC DNA]</scope>
    <source>
        <strain evidence="2">J</strain>
    </source>
</reference>
<dbReference type="AlphaFoldDB" id="A0A974CXW6"/>
<dbReference type="Proteomes" id="UP000694892">
    <property type="component" value="Chromosome 5L"/>
</dbReference>
<protein>
    <submittedName>
        <fullName evidence="1">Uncharacterized protein</fullName>
    </submittedName>
</protein>
<evidence type="ECO:0000313" key="1">
    <source>
        <dbReference type="EMBL" id="OCT80727.1"/>
    </source>
</evidence>
<organism evidence="1 2">
    <name type="scientific">Xenopus laevis</name>
    <name type="common">African clawed frog</name>
    <dbReference type="NCBI Taxonomy" id="8355"/>
    <lineage>
        <taxon>Eukaryota</taxon>
        <taxon>Metazoa</taxon>
        <taxon>Chordata</taxon>
        <taxon>Craniata</taxon>
        <taxon>Vertebrata</taxon>
        <taxon>Euteleostomi</taxon>
        <taxon>Amphibia</taxon>
        <taxon>Batrachia</taxon>
        <taxon>Anura</taxon>
        <taxon>Pipoidea</taxon>
        <taxon>Pipidae</taxon>
        <taxon>Xenopodinae</taxon>
        <taxon>Xenopus</taxon>
        <taxon>Xenopus</taxon>
    </lineage>
</organism>
<dbReference type="PROSITE" id="PS51257">
    <property type="entry name" value="PROKAR_LIPOPROTEIN"/>
    <property type="match status" value="1"/>
</dbReference>
<dbReference type="EMBL" id="CM004474">
    <property type="protein sequence ID" value="OCT80727.1"/>
    <property type="molecule type" value="Genomic_DNA"/>
</dbReference>
<evidence type="ECO:0000313" key="2">
    <source>
        <dbReference type="Proteomes" id="UP000694892"/>
    </source>
</evidence>
<name>A0A974CXW6_XENLA</name>
<sequence>MLPKCNSLVNSEVGMNTNNETKMHCNISVMLSCWCQVWKGNTKGEVGLSISYLTITDAHVYQATSHSYY</sequence>